<gene>
    <name evidence="1" type="ORF">MRB53_030436</name>
</gene>
<evidence type="ECO:0000313" key="2">
    <source>
        <dbReference type="Proteomes" id="UP001234297"/>
    </source>
</evidence>
<dbReference type="EMBL" id="CM056818">
    <property type="protein sequence ID" value="KAJ8621907.1"/>
    <property type="molecule type" value="Genomic_DNA"/>
</dbReference>
<accession>A0ACC2KLL2</accession>
<protein>
    <submittedName>
        <fullName evidence="1">Uncharacterized protein</fullName>
    </submittedName>
</protein>
<proteinExistence type="predicted"/>
<dbReference type="Proteomes" id="UP001234297">
    <property type="component" value="Chromosome 10"/>
</dbReference>
<evidence type="ECO:0000313" key="1">
    <source>
        <dbReference type="EMBL" id="KAJ8621907.1"/>
    </source>
</evidence>
<reference evidence="1 2" key="1">
    <citation type="journal article" date="2022" name="Hortic Res">
        <title>A haplotype resolved chromosomal level avocado genome allows analysis of novel avocado genes.</title>
        <authorList>
            <person name="Nath O."/>
            <person name="Fletcher S.J."/>
            <person name="Hayward A."/>
            <person name="Shaw L.M."/>
            <person name="Masouleh A.K."/>
            <person name="Furtado A."/>
            <person name="Henry R.J."/>
            <person name="Mitter N."/>
        </authorList>
    </citation>
    <scope>NUCLEOTIDE SEQUENCE [LARGE SCALE GENOMIC DNA]</scope>
    <source>
        <strain evidence="2">cv. Hass</strain>
    </source>
</reference>
<sequence>MEEGAGAERRRGSDGEGSRADDNYGVGAEARQGANDGTTMHRYVGLYSLGGGDGSEGVESGVVGWVVRFGDVGGWV</sequence>
<organism evidence="1 2">
    <name type="scientific">Persea americana</name>
    <name type="common">Avocado</name>
    <dbReference type="NCBI Taxonomy" id="3435"/>
    <lineage>
        <taxon>Eukaryota</taxon>
        <taxon>Viridiplantae</taxon>
        <taxon>Streptophyta</taxon>
        <taxon>Embryophyta</taxon>
        <taxon>Tracheophyta</taxon>
        <taxon>Spermatophyta</taxon>
        <taxon>Magnoliopsida</taxon>
        <taxon>Magnoliidae</taxon>
        <taxon>Laurales</taxon>
        <taxon>Lauraceae</taxon>
        <taxon>Persea</taxon>
    </lineage>
</organism>
<comment type="caution">
    <text evidence="1">The sequence shown here is derived from an EMBL/GenBank/DDBJ whole genome shotgun (WGS) entry which is preliminary data.</text>
</comment>
<name>A0ACC2KLL2_PERAE</name>
<keyword evidence="2" id="KW-1185">Reference proteome</keyword>